<gene>
    <name evidence="2" type="ORF">R5R35_001219</name>
</gene>
<sequence>MTSPEKSMELSSDDDSTRLTIDEDQRMVNQQTTTAQPASTATPSHQTSARRPHDPSPDRNPKRIMTEDGFTLVTKPCRTNPPPQTQSLPLNNRFTPLQLPDSHASTSGTVPEPETNNDPPQPRNPPPKTKIGPFRIDLNSLLNPSDLTQDLLKHSNNAMTAKCNRTQLLIQPLTMTAYKKNTRPTRTDLDY</sequence>
<feature type="compositionally biased region" description="Basic and acidic residues" evidence="1">
    <location>
        <begin position="51"/>
        <end position="66"/>
    </location>
</feature>
<feature type="compositionally biased region" description="Polar residues" evidence="1">
    <location>
        <begin position="85"/>
        <end position="95"/>
    </location>
</feature>
<reference evidence="2 3" key="1">
    <citation type="submission" date="2024-03" db="EMBL/GenBank/DDBJ databases">
        <title>The genome assembly and annotation of the cricket Gryllus longicercus Weissman &amp; Gray.</title>
        <authorList>
            <person name="Szrajer S."/>
            <person name="Gray D."/>
            <person name="Ylla G."/>
        </authorList>
    </citation>
    <scope>NUCLEOTIDE SEQUENCE [LARGE SCALE GENOMIC DNA]</scope>
    <source>
        <strain evidence="2">DAG 2021-001</strain>
        <tissue evidence="2">Whole body minus gut</tissue>
    </source>
</reference>
<dbReference type="Proteomes" id="UP001378592">
    <property type="component" value="Unassembled WGS sequence"/>
</dbReference>
<feature type="region of interest" description="Disordered" evidence="1">
    <location>
        <begin position="1"/>
        <end position="134"/>
    </location>
</feature>
<feature type="compositionally biased region" description="Low complexity" evidence="1">
    <location>
        <begin position="30"/>
        <end position="44"/>
    </location>
</feature>
<name>A0AAN9VDD7_9ORTH</name>
<accession>A0AAN9VDD7</accession>
<protein>
    <submittedName>
        <fullName evidence="2">Uncharacterized protein</fullName>
    </submittedName>
</protein>
<organism evidence="2 3">
    <name type="scientific">Gryllus longicercus</name>
    <dbReference type="NCBI Taxonomy" id="2509291"/>
    <lineage>
        <taxon>Eukaryota</taxon>
        <taxon>Metazoa</taxon>
        <taxon>Ecdysozoa</taxon>
        <taxon>Arthropoda</taxon>
        <taxon>Hexapoda</taxon>
        <taxon>Insecta</taxon>
        <taxon>Pterygota</taxon>
        <taxon>Neoptera</taxon>
        <taxon>Polyneoptera</taxon>
        <taxon>Orthoptera</taxon>
        <taxon>Ensifera</taxon>
        <taxon>Gryllidea</taxon>
        <taxon>Grylloidea</taxon>
        <taxon>Gryllidae</taxon>
        <taxon>Gryllinae</taxon>
        <taxon>Gryllus</taxon>
    </lineage>
</organism>
<proteinExistence type="predicted"/>
<comment type="caution">
    <text evidence="2">The sequence shown here is derived from an EMBL/GenBank/DDBJ whole genome shotgun (WGS) entry which is preliminary data.</text>
</comment>
<dbReference type="AlphaFoldDB" id="A0AAN9VDD7"/>
<feature type="compositionally biased region" description="Basic and acidic residues" evidence="1">
    <location>
        <begin position="15"/>
        <end position="26"/>
    </location>
</feature>
<evidence type="ECO:0000313" key="2">
    <source>
        <dbReference type="EMBL" id="KAK7789361.1"/>
    </source>
</evidence>
<evidence type="ECO:0000256" key="1">
    <source>
        <dbReference type="SAM" id="MobiDB-lite"/>
    </source>
</evidence>
<evidence type="ECO:0000313" key="3">
    <source>
        <dbReference type="Proteomes" id="UP001378592"/>
    </source>
</evidence>
<dbReference type="EMBL" id="JAZDUA010000773">
    <property type="protein sequence ID" value="KAK7789361.1"/>
    <property type="molecule type" value="Genomic_DNA"/>
</dbReference>
<feature type="compositionally biased region" description="Pro residues" evidence="1">
    <location>
        <begin position="119"/>
        <end position="128"/>
    </location>
</feature>
<keyword evidence="3" id="KW-1185">Reference proteome</keyword>